<organism evidence="2 3">
    <name type="scientific">Novilysobacter ciconiae</name>
    <dbReference type="NCBI Taxonomy" id="2781022"/>
    <lineage>
        <taxon>Bacteria</taxon>
        <taxon>Pseudomonadati</taxon>
        <taxon>Pseudomonadota</taxon>
        <taxon>Gammaproteobacteria</taxon>
        <taxon>Lysobacterales</taxon>
        <taxon>Lysobacteraceae</taxon>
        <taxon>Novilysobacter</taxon>
    </lineage>
</organism>
<dbReference type="InterPro" id="IPR029060">
    <property type="entry name" value="PIN-like_dom_sf"/>
</dbReference>
<dbReference type="Pfam" id="PF13470">
    <property type="entry name" value="PIN_3"/>
    <property type="match status" value="1"/>
</dbReference>
<feature type="domain" description="PIN" evidence="1">
    <location>
        <begin position="9"/>
        <end position="127"/>
    </location>
</feature>
<dbReference type="InterPro" id="IPR002716">
    <property type="entry name" value="PIN_dom"/>
</dbReference>
<evidence type="ECO:0000259" key="1">
    <source>
        <dbReference type="Pfam" id="PF13470"/>
    </source>
</evidence>
<dbReference type="Proteomes" id="UP000594059">
    <property type="component" value="Chromosome"/>
</dbReference>
<proteinExistence type="predicted"/>
<gene>
    <name evidence="2" type="ORF">INQ41_04390</name>
</gene>
<evidence type="ECO:0000313" key="3">
    <source>
        <dbReference type="Proteomes" id="UP000594059"/>
    </source>
</evidence>
<dbReference type="AlphaFoldDB" id="A0A7S6UH85"/>
<dbReference type="PANTHER" id="PTHR34610:SF3">
    <property type="entry name" value="SSL7007 PROTEIN"/>
    <property type="match status" value="1"/>
</dbReference>
<evidence type="ECO:0000313" key="2">
    <source>
        <dbReference type="EMBL" id="QOW20275.1"/>
    </source>
</evidence>
<dbReference type="PANTHER" id="PTHR34610">
    <property type="entry name" value="SSL7007 PROTEIN"/>
    <property type="match status" value="1"/>
</dbReference>
<dbReference type="RefSeq" id="WP_193986548.1">
    <property type="nucleotide sequence ID" value="NZ_CP063656.1"/>
</dbReference>
<dbReference type="SUPFAM" id="SSF88723">
    <property type="entry name" value="PIN domain-like"/>
    <property type="match status" value="1"/>
</dbReference>
<keyword evidence="3" id="KW-1185">Reference proteome</keyword>
<accession>A0A7S6UH85</accession>
<dbReference type="EMBL" id="CP063656">
    <property type="protein sequence ID" value="QOW20275.1"/>
    <property type="molecule type" value="Genomic_DNA"/>
</dbReference>
<dbReference type="KEGG" id="lcic:INQ41_04390"/>
<name>A0A7S6UH85_9GAMM</name>
<sequence length="159" mass="17522">MDGLRGGERIVLDTNVCLDLLLFDDPGVATLAQALLSGRLIAVANADTRAEWRRVLAYPVLRLDPRRQGELIDSFDALVADVAAAPAAARSMTADPPLPRCSDPDDQKFLELTRDAGARWLLSRDRDLLVLAKRCRRLGLFSVMTPHAWSNEFTLPLVS</sequence>
<protein>
    <submittedName>
        <fullName evidence="2">PIN domain-containing protein</fullName>
    </submittedName>
</protein>
<dbReference type="InterPro" id="IPR002850">
    <property type="entry name" value="PIN_toxin-like"/>
</dbReference>
<reference evidence="2 3" key="1">
    <citation type="submission" date="2020-10" db="EMBL/GenBank/DDBJ databases">
        <title>complete genome sequencing of Lysobacter sp. H21R20.</title>
        <authorList>
            <person name="Bae J.-W."/>
            <person name="Lee S.-Y."/>
        </authorList>
    </citation>
    <scope>NUCLEOTIDE SEQUENCE [LARGE SCALE GENOMIC DNA]</scope>
    <source>
        <strain evidence="2 3">H21R20</strain>
    </source>
</reference>